<name>A0A4C1U1Y8_EUMVA</name>
<comment type="caution">
    <text evidence="1">The sequence shown here is derived from an EMBL/GenBank/DDBJ whole genome shotgun (WGS) entry which is preliminary data.</text>
</comment>
<reference evidence="1 2" key="1">
    <citation type="journal article" date="2019" name="Commun. Biol.">
        <title>The bagworm genome reveals a unique fibroin gene that provides high tensile strength.</title>
        <authorList>
            <person name="Kono N."/>
            <person name="Nakamura H."/>
            <person name="Ohtoshi R."/>
            <person name="Tomita M."/>
            <person name="Numata K."/>
            <person name="Arakawa K."/>
        </authorList>
    </citation>
    <scope>NUCLEOTIDE SEQUENCE [LARGE SCALE GENOMIC DNA]</scope>
</reference>
<keyword evidence="2" id="KW-1185">Reference proteome</keyword>
<dbReference type="Proteomes" id="UP000299102">
    <property type="component" value="Unassembled WGS sequence"/>
</dbReference>
<dbReference type="EMBL" id="BGZK01000114">
    <property type="protein sequence ID" value="GBP20074.1"/>
    <property type="molecule type" value="Genomic_DNA"/>
</dbReference>
<evidence type="ECO:0000313" key="2">
    <source>
        <dbReference type="Proteomes" id="UP000299102"/>
    </source>
</evidence>
<evidence type="ECO:0000313" key="1">
    <source>
        <dbReference type="EMBL" id="GBP20074.1"/>
    </source>
</evidence>
<proteinExistence type="predicted"/>
<accession>A0A4C1U1Y8</accession>
<sequence>MLLDFPLRAINLFNAAIEASFVSSVTCSIGIKNSMVVLALPHSPTDPVVRKVGGALSPYNRSMDTVGALDRCVGASPPPPPPGAKGECIKGRRLGRRGDVRLVRLLHRGASE</sequence>
<protein>
    <submittedName>
        <fullName evidence="1">Uncharacterized protein</fullName>
    </submittedName>
</protein>
<dbReference type="AlphaFoldDB" id="A0A4C1U1Y8"/>
<organism evidence="1 2">
    <name type="scientific">Eumeta variegata</name>
    <name type="common">Bagworm moth</name>
    <name type="synonym">Eumeta japonica</name>
    <dbReference type="NCBI Taxonomy" id="151549"/>
    <lineage>
        <taxon>Eukaryota</taxon>
        <taxon>Metazoa</taxon>
        <taxon>Ecdysozoa</taxon>
        <taxon>Arthropoda</taxon>
        <taxon>Hexapoda</taxon>
        <taxon>Insecta</taxon>
        <taxon>Pterygota</taxon>
        <taxon>Neoptera</taxon>
        <taxon>Endopterygota</taxon>
        <taxon>Lepidoptera</taxon>
        <taxon>Glossata</taxon>
        <taxon>Ditrysia</taxon>
        <taxon>Tineoidea</taxon>
        <taxon>Psychidae</taxon>
        <taxon>Oiketicinae</taxon>
        <taxon>Eumeta</taxon>
    </lineage>
</organism>
<gene>
    <name evidence="1" type="ORF">EVAR_13846_1</name>
</gene>